<comment type="caution">
    <text evidence="6">The sequence shown here is derived from an EMBL/GenBank/DDBJ whole genome shotgun (WGS) entry which is preliminary data.</text>
</comment>
<dbReference type="AlphaFoldDB" id="A0A8H2VD95"/>
<dbReference type="GO" id="GO:1904423">
    <property type="term" value="C:dehydrodolichyl diphosphate synthase complex"/>
    <property type="evidence" value="ECO:0007669"/>
    <property type="project" value="TreeGrafter"/>
</dbReference>
<dbReference type="GO" id="GO:0016094">
    <property type="term" value="P:polyprenol biosynthetic process"/>
    <property type="evidence" value="ECO:0007669"/>
    <property type="project" value="TreeGrafter"/>
</dbReference>
<name>A0A8H2VD95_9SACH</name>
<dbReference type="Pfam" id="PF01255">
    <property type="entry name" value="Prenyltransf"/>
    <property type="match status" value="1"/>
</dbReference>
<reference evidence="6 7" key="1">
    <citation type="submission" date="2020-05" db="EMBL/GenBank/DDBJ databases">
        <authorList>
            <person name="Casaregola S."/>
            <person name="Devillers H."/>
            <person name="Grondin C."/>
        </authorList>
    </citation>
    <scope>NUCLEOTIDE SEQUENCE [LARGE SCALE GENOMIC DNA]</scope>
    <source>
        <strain evidence="6 7">CLIB 1767</strain>
    </source>
</reference>
<keyword evidence="7" id="KW-1185">Reference proteome</keyword>
<evidence type="ECO:0000256" key="2">
    <source>
        <dbReference type="ARBA" id="ARBA00022679"/>
    </source>
</evidence>
<dbReference type="PROSITE" id="PS01066">
    <property type="entry name" value="UPP_SYNTHASE"/>
    <property type="match status" value="1"/>
</dbReference>
<protein>
    <recommendedName>
        <fullName evidence="4">Alkyl transferase</fullName>
        <ecNumber evidence="4">2.5.1.-</ecNumber>
    </recommendedName>
</protein>
<dbReference type="InterPro" id="IPR018520">
    <property type="entry name" value="UPP_synth-like_CS"/>
</dbReference>
<evidence type="ECO:0000313" key="6">
    <source>
        <dbReference type="EMBL" id="CAB4253162.1"/>
    </source>
</evidence>
<dbReference type="EC" id="2.5.1.-" evidence="4"/>
<evidence type="ECO:0000256" key="1">
    <source>
        <dbReference type="ARBA" id="ARBA00005432"/>
    </source>
</evidence>
<evidence type="ECO:0000256" key="4">
    <source>
        <dbReference type="RuleBase" id="RU363018"/>
    </source>
</evidence>
<accession>A0A8H2VD95</accession>
<dbReference type="InterPro" id="IPR036424">
    <property type="entry name" value="UPP_synth-like_sf"/>
</dbReference>
<dbReference type="CDD" id="cd00475">
    <property type="entry name" value="Cis_IPPS"/>
    <property type="match status" value="1"/>
</dbReference>
<dbReference type="GO" id="GO:0005783">
    <property type="term" value="C:endoplasmic reticulum"/>
    <property type="evidence" value="ECO:0007669"/>
    <property type="project" value="TreeGrafter"/>
</dbReference>
<dbReference type="InterPro" id="IPR001441">
    <property type="entry name" value="UPP_synth-like"/>
</dbReference>
<dbReference type="SUPFAM" id="SSF64005">
    <property type="entry name" value="Undecaprenyl diphosphate synthase"/>
    <property type="match status" value="1"/>
</dbReference>
<dbReference type="PANTHER" id="PTHR10291">
    <property type="entry name" value="DEHYDRODOLICHYL DIPHOSPHATE SYNTHASE FAMILY MEMBER"/>
    <property type="match status" value="1"/>
</dbReference>
<dbReference type="RefSeq" id="XP_041405200.1">
    <property type="nucleotide sequence ID" value="XM_041549266.1"/>
</dbReference>
<dbReference type="OrthoDB" id="4173905at2759"/>
<organism evidence="6 7">
    <name type="scientific">Maudiozyma barnettii</name>
    <dbReference type="NCBI Taxonomy" id="61262"/>
    <lineage>
        <taxon>Eukaryota</taxon>
        <taxon>Fungi</taxon>
        <taxon>Dikarya</taxon>
        <taxon>Ascomycota</taxon>
        <taxon>Saccharomycotina</taxon>
        <taxon>Saccharomycetes</taxon>
        <taxon>Saccharomycetales</taxon>
        <taxon>Saccharomycetaceae</taxon>
        <taxon>Maudiozyma</taxon>
    </lineage>
</organism>
<keyword evidence="3" id="KW-0460">Magnesium</keyword>
<dbReference type="GeneID" id="64856318"/>
<dbReference type="HAMAP" id="MF_01139">
    <property type="entry name" value="ISPT"/>
    <property type="match status" value="1"/>
</dbReference>
<dbReference type="PANTHER" id="PTHR10291:SF43">
    <property type="entry name" value="DEHYDRODOLICHYL DIPHOSPHATE SYNTHASE COMPLEX SUBUNIT DHDDS"/>
    <property type="match status" value="1"/>
</dbReference>
<dbReference type="Gene3D" id="3.40.1180.10">
    <property type="entry name" value="Decaprenyl diphosphate synthase-like"/>
    <property type="match status" value="1"/>
</dbReference>
<evidence type="ECO:0000256" key="3">
    <source>
        <dbReference type="ARBA" id="ARBA00022842"/>
    </source>
</evidence>
<gene>
    <name evidence="6" type="ORF">KABA2_02S13178</name>
</gene>
<evidence type="ECO:0000256" key="5">
    <source>
        <dbReference type="SAM" id="MobiDB-lite"/>
    </source>
</evidence>
<dbReference type="FunFam" id="3.40.1180.10:FF:000005">
    <property type="entry name" value="Alkyl transferase"/>
    <property type="match status" value="1"/>
</dbReference>
<sequence>MSEESKIPGHYFVLSLLKNLFSRTLRASNNVPRHVGFIMDGNRRWARKNDIEVKDGHEAGFHSMSRILELCYEAGVHTATVYAFSIENFKRSKYEVDSLMDLAQRRIRQITENGELTDKYGIRVRVIGDISLLDKDVLKDIQDATERTKNNTRATLNICFPYTGREEVVHSMKEVITENYPLEEINEGLIDSHLYTGGLPPLDLLIRTSGVSRLSDFMIWQGSKRGVTIELLDCLWPEFGPLKMGWILLKFAFKKSYSNNKEVIDEDDGEEDEEDEDEEGSADKKKYT</sequence>
<dbReference type="EMBL" id="CAEFZW010000002">
    <property type="protein sequence ID" value="CAB4253162.1"/>
    <property type="molecule type" value="Genomic_DNA"/>
</dbReference>
<dbReference type="Proteomes" id="UP000644660">
    <property type="component" value="Unassembled WGS sequence"/>
</dbReference>
<dbReference type="GO" id="GO:0045547">
    <property type="term" value="F:ditrans,polycis-polyprenyl diphosphate synthase [(2E,6E)-farnesyl diphosphate specific] activity"/>
    <property type="evidence" value="ECO:0007669"/>
    <property type="project" value="TreeGrafter"/>
</dbReference>
<feature type="region of interest" description="Disordered" evidence="5">
    <location>
        <begin position="262"/>
        <end position="288"/>
    </location>
</feature>
<dbReference type="GO" id="GO:0016020">
    <property type="term" value="C:membrane"/>
    <property type="evidence" value="ECO:0007669"/>
    <property type="project" value="TreeGrafter"/>
</dbReference>
<proteinExistence type="inferred from homology"/>
<evidence type="ECO:0000313" key="7">
    <source>
        <dbReference type="Proteomes" id="UP000644660"/>
    </source>
</evidence>
<keyword evidence="2 4" id="KW-0808">Transferase</keyword>
<comment type="similarity">
    <text evidence="1 4">Belongs to the UPP synthase family.</text>
</comment>
<dbReference type="GO" id="GO:0005811">
    <property type="term" value="C:lipid droplet"/>
    <property type="evidence" value="ECO:0007669"/>
    <property type="project" value="TreeGrafter"/>
</dbReference>
<dbReference type="NCBIfam" id="TIGR00055">
    <property type="entry name" value="uppS"/>
    <property type="match status" value="1"/>
</dbReference>
<feature type="compositionally biased region" description="Acidic residues" evidence="5">
    <location>
        <begin position="264"/>
        <end position="280"/>
    </location>
</feature>